<dbReference type="PANTHER" id="PTHR33507:SF4">
    <property type="entry name" value="NODULATION COMPETITIVENESS PROTEIN NFED"/>
    <property type="match status" value="1"/>
</dbReference>
<dbReference type="Proteomes" id="UP000316213">
    <property type="component" value="Unassembled WGS sequence"/>
</dbReference>
<feature type="region of interest" description="Disordered" evidence="5">
    <location>
        <begin position="166"/>
        <end position="222"/>
    </location>
</feature>
<reference evidence="8 9" key="1">
    <citation type="submission" date="2019-02" db="EMBL/GenBank/DDBJ databases">
        <title>Deep-cultivation of Planctomycetes and their phenomic and genomic characterization uncovers novel biology.</title>
        <authorList>
            <person name="Wiegand S."/>
            <person name="Jogler M."/>
            <person name="Boedeker C."/>
            <person name="Pinto D."/>
            <person name="Vollmers J."/>
            <person name="Rivas-Marin E."/>
            <person name="Kohn T."/>
            <person name="Peeters S.H."/>
            <person name="Heuer A."/>
            <person name="Rast P."/>
            <person name="Oberbeckmann S."/>
            <person name="Bunk B."/>
            <person name="Jeske O."/>
            <person name="Meyerdierks A."/>
            <person name="Storesund J.E."/>
            <person name="Kallscheuer N."/>
            <person name="Luecker S."/>
            <person name="Lage O.M."/>
            <person name="Pohl T."/>
            <person name="Merkel B.J."/>
            <person name="Hornburger P."/>
            <person name="Mueller R.-W."/>
            <person name="Bruemmer F."/>
            <person name="Labrenz M."/>
            <person name="Spormann A.M."/>
            <person name="Op Den Camp H."/>
            <person name="Overmann J."/>
            <person name="Amann R."/>
            <person name="Jetten M.S.M."/>
            <person name="Mascher T."/>
            <person name="Medema M.H."/>
            <person name="Devos D.P."/>
            <person name="Kaster A.-K."/>
            <person name="Ovreas L."/>
            <person name="Rohde M."/>
            <person name="Galperin M.Y."/>
            <person name="Jogler C."/>
        </authorList>
    </citation>
    <scope>NUCLEOTIDE SEQUENCE [LARGE SCALE GENOMIC DNA]</scope>
    <source>
        <strain evidence="8 9">Pla100</strain>
    </source>
</reference>
<organism evidence="8 9">
    <name type="scientific">Neorhodopirellula pilleata</name>
    <dbReference type="NCBI Taxonomy" id="2714738"/>
    <lineage>
        <taxon>Bacteria</taxon>
        <taxon>Pseudomonadati</taxon>
        <taxon>Planctomycetota</taxon>
        <taxon>Planctomycetia</taxon>
        <taxon>Pirellulales</taxon>
        <taxon>Pirellulaceae</taxon>
        <taxon>Neorhodopirellula</taxon>
    </lineage>
</organism>
<accession>A0A5C6A7Q8</accession>
<dbReference type="Gene3D" id="2.40.50.140">
    <property type="entry name" value="Nucleic acid-binding proteins"/>
    <property type="match status" value="1"/>
</dbReference>
<evidence type="ECO:0000256" key="3">
    <source>
        <dbReference type="ARBA" id="ARBA00022989"/>
    </source>
</evidence>
<dbReference type="PANTHER" id="PTHR33507">
    <property type="entry name" value="INNER MEMBRANE PROTEIN YBBJ"/>
    <property type="match status" value="1"/>
</dbReference>
<evidence type="ECO:0000256" key="2">
    <source>
        <dbReference type="ARBA" id="ARBA00022692"/>
    </source>
</evidence>
<dbReference type="InterPro" id="IPR052165">
    <property type="entry name" value="Membrane_assoc_protease"/>
</dbReference>
<evidence type="ECO:0000313" key="8">
    <source>
        <dbReference type="EMBL" id="TWT95476.1"/>
    </source>
</evidence>
<evidence type="ECO:0000313" key="9">
    <source>
        <dbReference type="Proteomes" id="UP000316213"/>
    </source>
</evidence>
<feature type="transmembrane region" description="Helical" evidence="6">
    <location>
        <begin position="29"/>
        <end position="46"/>
    </location>
</feature>
<dbReference type="Pfam" id="PF01957">
    <property type="entry name" value="NfeD"/>
    <property type="match status" value="1"/>
</dbReference>
<keyword evidence="9" id="KW-1185">Reference proteome</keyword>
<feature type="domain" description="NfeD-like C-terminal" evidence="7">
    <location>
        <begin position="107"/>
        <end position="161"/>
    </location>
</feature>
<evidence type="ECO:0000256" key="5">
    <source>
        <dbReference type="SAM" id="MobiDB-lite"/>
    </source>
</evidence>
<dbReference type="OrthoDB" id="283587at2"/>
<keyword evidence="4 6" id="KW-0472">Membrane</keyword>
<sequence>MPAFYAVVLLFAFYALVFAEILIPSAGLLGISAAVVAITSLIIALTHSTGFALSLFGVYVVTTPIVLTVVLKLWPKTRIGREMLNRDALEIPTAGPPPSTLDGVRLEELTGVCGVVTTPLMPHGQIKINGHKANAVSTGLAIEKGTTVWTLRVQGNDLVVRAATTEEMRMARPSETPGPTGPPHEDTLVKPIDVEPGDSETIRSSLEDIDLETFDEFEKPNP</sequence>
<comment type="subcellular location">
    <subcellularLocation>
        <location evidence="1">Membrane</location>
        <topology evidence="1">Multi-pass membrane protein</topology>
    </subcellularLocation>
</comment>
<evidence type="ECO:0000256" key="4">
    <source>
        <dbReference type="ARBA" id="ARBA00023136"/>
    </source>
</evidence>
<dbReference type="GO" id="GO:0016020">
    <property type="term" value="C:membrane"/>
    <property type="evidence" value="ECO:0007669"/>
    <property type="project" value="UniProtKB-SubCell"/>
</dbReference>
<dbReference type="EMBL" id="SJPM01000006">
    <property type="protein sequence ID" value="TWT95476.1"/>
    <property type="molecule type" value="Genomic_DNA"/>
</dbReference>
<gene>
    <name evidence="8" type="ORF">Pla100_31170</name>
</gene>
<evidence type="ECO:0000256" key="1">
    <source>
        <dbReference type="ARBA" id="ARBA00004141"/>
    </source>
</evidence>
<keyword evidence="2 6" id="KW-0812">Transmembrane</keyword>
<dbReference type="InterPro" id="IPR012340">
    <property type="entry name" value="NA-bd_OB-fold"/>
</dbReference>
<dbReference type="InterPro" id="IPR002810">
    <property type="entry name" value="NfeD-like_C"/>
</dbReference>
<keyword evidence="3 6" id="KW-1133">Transmembrane helix</keyword>
<evidence type="ECO:0000256" key="6">
    <source>
        <dbReference type="SAM" id="Phobius"/>
    </source>
</evidence>
<protein>
    <recommendedName>
        <fullName evidence="7">NfeD-like C-terminal domain-containing protein</fullName>
    </recommendedName>
</protein>
<dbReference type="RefSeq" id="WP_146578550.1">
    <property type="nucleotide sequence ID" value="NZ_SJPM01000006.1"/>
</dbReference>
<dbReference type="AlphaFoldDB" id="A0A5C6A7Q8"/>
<evidence type="ECO:0000259" key="7">
    <source>
        <dbReference type="Pfam" id="PF01957"/>
    </source>
</evidence>
<comment type="caution">
    <text evidence="8">The sequence shown here is derived from an EMBL/GenBank/DDBJ whole genome shotgun (WGS) entry which is preliminary data.</text>
</comment>
<feature type="transmembrane region" description="Helical" evidence="6">
    <location>
        <begin position="53"/>
        <end position="74"/>
    </location>
</feature>
<proteinExistence type="predicted"/>
<name>A0A5C6A7Q8_9BACT</name>